<feature type="compositionally biased region" description="Basic and acidic residues" evidence="1">
    <location>
        <begin position="132"/>
        <end position="148"/>
    </location>
</feature>
<comment type="caution">
    <text evidence="2">The sequence shown here is derived from an EMBL/GenBank/DDBJ whole genome shotgun (WGS) entry which is preliminary data.</text>
</comment>
<proteinExistence type="predicted"/>
<organism evidence="2 3">
    <name type="scientific">Thalassiosira oceanica</name>
    <name type="common">Marine diatom</name>
    <dbReference type="NCBI Taxonomy" id="159749"/>
    <lineage>
        <taxon>Eukaryota</taxon>
        <taxon>Sar</taxon>
        <taxon>Stramenopiles</taxon>
        <taxon>Ochrophyta</taxon>
        <taxon>Bacillariophyta</taxon>
        <taxon>Coscinodiscophyceae</taxon>
        <taxon>Thalassiosirophycidae</taxon>
        <taxon>Thalassiosirales</taxon>
        <taxon>Thalassiosiraceae</taxon>
        <taxon>Thalassiosira</taxon>
    </lineage>
</organism>
<feature type="compositionally biased region" description="Basic and acidic residues" evidence="1">
    <location>
        <begin position="42"/>
        <end position="58"/>
    </location>
</feature>
<sequence length="148" mass="15868">MGALDWPSRLVYLRFVALYRGVAIWVRSVSKGLARAKPARVGPEKGAIRGAATKREDDCGGQGRVPVSSTGRALGDRSAPPASGEGDFYALHLPTARRVKESRQKRRRRCDSAATIPNSADDDGADAVSPRRGLERASGRLEAAIGRE</sequence>
<gene>
    <name evidence="2" type="ORF">THAOC_22520</name>
</gene>
<dbReference type="Proteomes" id="UP000266841">
    <property type="component" value="Unassembled WGS sequence"/>
</dbReference>
<accession>K0RWR0</accession>
<keyword evidence="3" id="KW-1185">Reference proteome</keyword>
<name>K0RWR0_THAOC</name>
<dbReference type="AlphaFoldDB" id="K0RWR0"/>
<evidence type="ECO:0000256" key="1">
    <source>
        <dbReference type="SAM" id="MobiDB-lite"/>
    </source>
</evidence>
<evidence type="ECO:0000313" key="2">
    <source>
        <dbReference type="EMBL" id="EJK57435.1"/>
    </source>
</evidence>
<feature type="region of interest" description="Disordered" evidence="1">
    <location>
        <begin position="40"/>
        <end position="148"/>
    </location>
</feature>
<protein>
    <submittedName>
        <fullName evidence="2">Uncharacterized protein</fullName>
    </submittedName>
</protein>
<evidence type="ECO:0000313" key="3">
    <source>
        <dbReference type="Proteomes" id="UP000266841"/>
    </source>
</evidence>
<dbReference type="EMBL" id="AGNL01028236">
    <property type="protein sequence ID" value="EJK57435.1"/>
    <property type="molecule type" value="Genomic_DNA"/>
</dbReference>
<reference evidence="2 3" key="1">
    <citation type="journal article" date="2012" name="Genome Biol.">
        <title>Genome and low-iron response of an oceanic diatom adapted to chronic iron limitation.</title>
        <authorList>
            <person name="Lommer M."/>
            <person name="Specht M."/>
            <person name="Roy A.S."/>
            <person name="Kraemer L."/>
            <person name="Andreson R."/>
            <person name="Gutowska M.A."/>
            <person name="Wolf J."/>
            <person name="Bergner S.V."/>
            <person name="Schilhabel M.B."/>
            <person name="Klostermeier U.C."/>
            <person name="Beiko R.G."/>
            <person name="Rosenstiel P."/>
            <person name="Hippler M."/>
            <person name="Laroche J."/>
        </authorList>
    </citation>
    <scope>NUCLEOTIDE SEQUENCE [LARGE SCALE GENOMIC DNA]</scope>
    <source>
        <strain evidence="2 3">CCMP1005</strain>
    </source>
</reference>